<dbReference type="InterPro" id="IPR013154">
    <property type="entry name" value="ADH-like_N"/>
</dbReference>
<dbReference type="PANTHER" id="PTHR45348">
    <property type="entry name" value="HYPOTHETICAL OXIDOREDUCTASE (EUROFUNG)"/>
    <property type="match status" value="1"/>
</dbReference>
<dbReference type="SUPFAM" id="SSF51735">
    <property type="entry name" value="NAD(P)-binding Rossmann-fold domains"/>
    <property type="match status" value="1"/>
</dbReference>
<dbReference type="InterPro" id="IPR047122">
    <property type="entry name" value="Trans-enoyl_RdTase-like"/>
</dbReference>
<gene>
    <name evidence="2" type="ORF">PsYK624_154560</name>
</gene>
<keyword evidence="3" id="KW-1185">Reference proteome</keyword>
<comment type="caution">
    <text evidence="2">The sequence shown here is derived from an EMBL/GenBank/DDBJ whole genome shotgun (WGS) entry which is preliminary data.</text>
</comment>
<dbReference type="GO" id="GO:0016651">
    <property type="term" value="F:oxidoreductase activity, acting on NAD(P)H"/>
    <property type="evidence" value="ECO:0007669"/>
    <property type="project" value="InterPro"/>
</dbReference>
<evidence type="ECO:0000313" key="3">
    <source>
        <dbReference type="Proteomes" id="UP000703269"/>
    </source>
</evidence>
<protein>
    <submittedName>
        <fullName evidence="2">Alcohol dehydrogenase family protein</fullName>
    </submittedName>
</protein>
<evidence type="ECO:0000313" key="2">
    <source>
        <dbReference type="EMBL" id="GJE99207.1"/>
    </source>
</evidence>
<dbReference type="SUPFAM" id="SSF50129">
    <property type="entry name" value="GroES-like"/>
    <property type="match status" value="1"/>
</dbReference>
<dbReference type="EMBL" id="BPQB01000104">
    <property type="protein sequence ID" value="GJE99207.1"/>
    <property type="molecule type" value="Genomic_DNA"/>
</dbReference>
<dbReference type="InterPro" id="IPR020843">
    <property type="entry name" value="ER"/>
</dbReference>
<dbReference type="CDD" id="cd08249">
    <property type="entry name" value="enoyl_reductase_like"/>
    <property type="match status" value="1"/>
</dbReference>
<dbReference type="InterPro" id="IPR011032">
    <property type="entry name" value="GroES-like_sf"/>
</dbReference>
<reference evidence="2 3" key="1">
    <citation type="submission" date="2021-08" db="EMBL/GenBank/DDBJ databases">
        <title>Draft Genome Sequence of Phanerochaete sordida strain YK-624.</title>
        <authorList>
            <person name="Mori T."/>
            <person name="Dohra H."/>
            <person name="Suzuki T."/>
            <person name="Kawagishi H."/>
            <person name="Hirai H."/>
        </authorList>
    </citation>
    <scope>NUCLEOTIDE SEQUENCE [LARGE SCALE GENOMIC DNA]</scope>
    <source>
        <strain evidence="2 3">YK-624</strain>
    </source>
</reference>
<evidence type="ECO:0000259" key="1">
    <source>
        <dbReference type="SMART" id="SM00829"/>
    </source>
</evidence>
<accession>A0A9P3LMC2</accession>
<dbReference type="AlphaFoldDB" id="A0A9P3LMC2"/>
<name>A0A9P3LMC2_9APHY</name>
<proteinExistence type="predicted"/>
<dbReference type="Proteomes" id="UP000703269">
    <property type="component" value="Unassembled WGS sequence"/>
</dbReference>
<dbReference type="Gene3D" id="3.40.50.720">
    <property type="entry name" value="NAD(P)-binding Rossmann-like Domain"/>
    <property type="match status" value="1"/>
</dbReference>
<sequence length="383" mass="41084">MSTHRAVAITAVGSLKVIDLPTPTPGPDEVLIHVRYATLIPFDEYQLDTGFALSEGDYPRVVGFASAGYVEAVGENVEDLKEGDRVTAYNFPDTKNKAAQEYTLVQRVQVAKIPESVELHEAASITDNYTTAIYTVFGSPNLALPVPPSLVPSSAIPERAPVDLSAPVLVYGAGSSAGQFLVQALRIAGFTTIFAVASSRHHAFIRTLGATETFDYHAPDVVAQIRTSVGATPHGRFAIAADPIAARSSLTLLSAILESSGAPSGAPTRLAILAPFKDGDSVTNAPESAMHFTFPPWLDALFAGKNVQLLPIYTFQLHGDAFSRENIVPVILPRLLERGEIRPNPVRLMQEGSVLDRVNEGLELLRMNKASGEKIVVDLQFDA</sequence>
<dbReference type="SMART" id="SM00829">
    <property type="entry name" value="PKS_ER"/>
    <property type="match status" value="1"/>
</dbReference>
<dbReference type="Pfam" id="PF08240">
    <property type="entry name" value="ADH_N"/>
    <property type="match status" value="1"/>
</dbReference>
<dbReference type="OrthoDB" id="9992527at2759"/>
<dbReference type="InterPro" id="IPR036291">
    <property type="entry name" value="NAD(P)-bd_dom_sf"/>
</dbReference>
<organism evidence="2 3">
    <name type="scientific">Phanerochaete sordida</name>
    <dbReference type="NCBI Taxonomy" id="48140"/>
    <lineage>
        <taxon>Eukaryota</taxon>
        <taxon>Fungi</taxon>
        <taxon>Dikarya</taxon>
        <taxon>Basidiomycota</taxon>
        <taxon>Agaricomycotina</taxon>
        <taxon>Agaricomycetes</taxon>
        <taxon>Polyporales</taxon>
        <taxon>Phanerochaetaceae</taxon>
        <taxon>Phanerochaete</taxon>
    </lineage>
</organism>
<dbReference type="Gene3D" id="3.90.180.10">
    <property type="entry name" value="Medium-chain alcohol dehydrogenases, catalytic domain"/>
    <property type="match status" value="1"/>
</dbReference>
<feature type="domain" description="Enoyl reductase (ER)" evidence="1">
    <location>
        <begin position="10"/>
        <end position="377"/>
    </location>
</feature>
<dbReference type="PANTHER" id="PTHR45348:SF3">
    <property type="entry name" value="ENOYL REDUCTASE (ER) DOMAIN-CONTAINING PROTEIN"/>
    <property type="match status" value="1"/>
</dbReference>